<dbReference type="PANTHER" id="PTHR30344">
    <property type="entry name" value="6-PHOSPHOGLUCONOLACTONASE-RELATED"/>
    <property type="match status" value="1"/>
</dbReference>
<organism evidence="2 3">
    <name type="scientific">Ganoderma sinense ZZ0214-1</name>
    <dbReference type="NCBI Taxonomy" id="1077348"/>
    <lineage>
        <taxon>Eukaryota</taxon>
        <taxon>Fungi</taxon>
        <taxon>Dikarya</taxon>
        <taxon>Basidiomycota</taxon>
        <taxon>Agaricomycotina</taxon>
        <taxon>Agaricomycetes</taxon>
        <taxon>Polyporales</taxon>
        <taxon>Polyporaceae</taxon>
        <taxon>Ganoderma</taxon>
    </lineage>
</organism>
<gene>
    <name evidence="2" type="ORF">GSI_04338</name>
</gene>
<dbReference type="SUPFAM" id="SSF51004">
    <property type="entry name" value="C-terminal (heme d1) domain of cytochrome cd1-nitrite reductase"/>
    <property type="match status" value="1"/>
</dbReference>
<dbReference type="InterPro" id="IPR019405">
    <property type="entry name" value="Lactonase_7-beta_prop"/>
</dbReference>
<evidence type="ECO:0008006" key="4">
    <source>
        <dbReference type="Google" id="ProtNLM"/>
    </source>
</evidence>
<comment type="caution">
    <text evidence="2">The sequence shown here is derived from an EMBL/GenBank/DDBJ whole genome shotgun (WGS) entry which is preliminary data.</text>
</comment>
<dbReference type="Pfam" id="PF10282">
    <property type="entry name" value="Lactonase"/>
    <property type="match status" value="1"/>
</dbReference>
<evidence type="ECO:0000313" key="3">
    <source>
        <dbReference type="Proteomes" id="UP000230002"/>
    </source>
</evidence>
<dbReference type="EMBL" id="AYKW01000007">
    <property type="protein sequence ID" value="PIL33713.1"/>
    <property type="molecule type" value="Genomic_DNA"/>
</dbReference>
<dbReference type="PANTHER" id="PTHR30344:SF1">
    <property type="entry name" value="6-PHOSPHOGLUCONOLACTONASE"/>
    <property type="match status" value="1"/>
</dbReference>
<evidence type="ECO:0000313" key="2">
    <source>
        <dbReference type="EMBL" id="PIL33713.1"/>
    </source>
</evidence>
<proteinExistence type="inferred from homology"/>
<protein>
    <recommendedName>
        <fullName evidence="4">Isomerase YbhE</fullName>
    </recommendedName>
</protein>
<keyword evidence="3" id="KW-1185">Reference proteome</keyword>
<dbReference type="OrthoDB" id="9972196at2759"/>
<sequence length="354" mass="37931">MTYRILVASYTNEIYTLAFDPQTPSLTLTSTTTVGHHPSWITPHPTDKRIMFTALEQTEGKIVVLTVDEEGRLSVVGEGSSGGADPCTLVALEDHLLLGNYSSGTFAAVPLSTEAPHIVDEKTIIVPFTGTGPDKERQEGSHLHQVVPHPTRQEILVPDLGADKTRRLVREPDGQWVEKGAIAYKAGAGPRHIALYEDVVYTLLELTSEVSAHRVPPLPAESVLLDIVPTMGSPPPPEAASEMLAAEILVPTPNEAYPTPYVYVSNRNDPSPEGDTIAIFSTVNASDKIAHVAEIRSGLKHLRGMVFGGPDDRYLIAGGVVGGGVKIFERVDGGKGLKEVAAVELAAPTGFLWL</sequence>
<dbReference type="Proteomes" id="UP000230002">
    <property type="component" value="Unassembled WGS sequence"/>
</dbReference>
<dbReference type="STRING" id="1077348.A0A2G8SIW1"/>
<comment type="similarity">
    <text evidence="1">Belongs to the cycloisomerase 2 family.</text>
</comment>
<accession>A0A2G8SIW1</accession>
<dbReference type="InterPro" id="IPR015943">
    <property type="entry name" value="WD40/YVTN_repeat-like_dom_sf"/>
</dbReference>
<name>A0A2G8SIW1_9APHY</name>
<evidence type="ECO:0000256" key="1">
    <source>
        <dbReference type="ARBA" id="ARBA00005564"/>
    </source>
</evidence>
<dbReference type="InterPro" id="IPR011048">
    <property type="entry name" value="Haem_d1_sf"/>
</dbReference>
<dbReference type="GO" id="GO:0017057">
    <property type="term" value="F:6-phosphogluconolactonase activity"/>
    <property type="evidence" value="ECO:0007669"/>
    <property type="project" value="TreeGrafter"/>
</dbReference>
<dbReference type="Gene3D" id="2.130.10.10">
    <property type="entry name" value="YVTN repeat-like/Quinoprotein amine dehydrogenase"/>
    <property type="match status" value="1"/>
</dbReference>
<dbReference type="AlphaFoldDB" id="A0A2G8SIW1"/>
<reference evidence="2 3" key="1">
    <citation type="journal article" date="2015" name="Sci. Rep.">
        <title>Chromosome-level genome map provides insights into diverse defense mechanisms in the medicinal fungus Ganoderma sinense.</title>
        <authorList>
            <person name="Zhu Y."/>
            <person name="Xu J."/>
            <person name="Sun C."/>
            <person name="Zhou S."/>
            <person name="Xu H."/>
            <person name="Nelson D.R."/>
            <person name="Qian J."/>
            <person name="Song J."/>
            <person name="Luo H."/>
            <person name="Xiang L."/>
            <person name="Li Y."/>
            <person name="Xu Z."/>
            <person name="Ji A."/>
            <person name="Wang L."/>
            <person name="Lu S."/>
            <person name="Hayward A."/>
            <person name="Sun W."/>
            <person name="Li X."/>
            <person name="Schwartz D.C."/>
            <person name="Wang Y."/>
            <person name="Chen S."/>
        </authorList>
    </citation>
    <scope>NUCLEOTIDE SEQUENCE [LARGE SCALE GENOMIC DNA]</scope>
    <source>
        <strain evidence="2 3">ZZ0214-1</strain>
    </source>
</reference>
<dbReference type="InterPro" id="IPR050282">
    <property type="entry name" value="Cycloisomerase_2"/>
</dbReference>